<evidence type="ECO:0000256" key="6">
    <source>
        <dbReference type="ARBA" id="ARBA00023136"/>
    </source>
</evidence>
<evidence type="ECO:0000256" key="3">
    <source>
        <dbReference type="ARBA" id="ARBA00022448"/>
    </source>
</evidence>
<evidence type="ECO:0000256" key="1">
    <source>
        <dbReference type="ARBA" id="ARBA00004141"/>
    </source>
</evidence>
<feature type="region of interest" description="Disordered" evidence="7">
    <location>
        <begin position="194"/>
        <end position="222"/>
    </location>
</feature>
<keyword evidence="3" id="KW-0813">Transport</keyword>
<keyword evidence="6 8" id="KW-0472">Membrane</keyword>
<accession>A0ABP0GAM7</accession>
<dbReference type="SUPFAM" id="SSF103473">
    <property type="entry name" value="MFS general substrate transporter"/>
    <property type="match status" value="1"/>
</dbReference>
<keyword evidence="4 8" id="KW-0812">Transmembrane</keyword>
<keyword evidence="10" id="KW-1185">Reference proteome</keyword>
<dbReference type="PANTHER" id="PTHR23511">
    <property type="entry name" value="SYNAPTIC VESICLE GLYCOPROTEIN 2"/>
    <property type="match status" value="1"/>
</dbReference>
<gene>
    <name evidence="9" type="ORF">CVLEPA_LOCUS20518</name>
</gene>
<dbReference type="PANTHER" id="PTHR23511:SF34">
    <property type="entry name" value="SYNAPTIC VESICLE GLYCOPROTEIN 2"/>
    <property type="match status" value="1"/>
</dbReference>
<dbReference type="Gene3D" id="1.20.1250.20">
    <property type="entry name" value="MFS general substrate transporter like domains"/>
    <property type="match status" value="1"/>
</dbReference>
<keyword evidence="5 8" id="KW-1133">Transmembrane helix</keyword>
<comment type="similarity">
    <text evidence="2">Belongs to the major facilitator superfamily.</text>
</comment>
<evidence type="ECO:0000313" key="10">
    <source>
        <dbReference type="Proteomes" id="UP001642483"/>
    </source>
</evidence>
<evidence type="ECO:0000256" key="7">
    <source>
        <dbReference type="SAM" id="MobiDB-lite"/>
    </source>
</evidence>
<evidence type="ECO:0000313" key="9">
    <source>
        <dbReference type="EMBL" id="CAK8688513.1"/>
    </source>
</evidence>
<evidence type="ECO:0000256" key="8">
    <source>
        <dbReference type="SAM" id="Phobius"/>
    </source>
</evidence>
<sequence>MCASLSISAFTPSWIGLHVLTFFIGLGGVARTSILTILLSEITPNKIRYKVTVAHILVMAVGSCMLPLMAYLLPNWRHFYGAVGLLHFLVLFPFFIVIEESPRWLLENGKLDEARNLLQKIAKMNNVKLDEAKLLELGRDRATRVNVGDDAIIHSVINAMCCLHLSIKYEFELVDDFFITYALTASSIDSRNLKRSRAEEESSRTSTSSGCHSCEEELSFSP</sequence>
<comment type="subcellular location">
    <subcellularLocation>
        <location evidence="1">Membrane</location>
        <topology evidence="1">Multi-pass membrane protein</topology>
    </subcellularLocation>
</comment>
<protein>
    <recommendedName>
        <fullName evidence="11">Major facilitator superfamily (MFS) profile domain-containing protein</fullName>
    </recommendedName>
</protein>
<dbReference type="InterPro" id="IPR005828">
    <property type="entry name" value="MFS_sugar_transport-like"/>
</dbReference>
<dbReference type="Pfam" id="PF00083">
    <property type="entry name" value="Sugar_tr"/>
    <property type="match status" value="1"/>
</dbReference>
<feature type="transmembrane region" description="Helical" evidence="8">
    <location>
        <begin position="15"/>
        <end position="39"/>
    </location>
</feature>
<name>A0ABP0GAM7_CLALP</name>
<reference evidence="9 10" key="1">
    <citation type="submission" date="2024-02" db="EMBL/GenBank/DDBJ databases">
        <authorList>
            <person name="Daric V."/>
            <person name="Darras S."/>
        </authorList>
    </citation>
    <scope>NUCLEOTIDE SEQUENCE [LARGE SCALE GENOMIC DNA]</scope>
</reference>
<dbReference type="EMBL" id="CAWYQH010000108">
    <property type="protein sequence ID" value="CAK8688513.1"/>
    <property type="molecule type" value="Genomic_DNA"/>
</dbReference>
<organism evidence="9 10">
    <name type="scientific">Clavelina lepadiformis</name>
    <name type="common">Light-bulb sea squirt</name>
    <name type="synonym">Ascidia lepadiformis</name>
    <dbReference type="NCBI Taxonomy" id="159417"/>
    <lineage>
        <taxon>Eukaryota</taxon>
        <taxon>Metazoa</taxon>
        <taxon>Chordata</taxon>
        <taxon>Tunicata</taxon>
        <taxon>Ascidiacea</taxon>
        <taxon>Aplousobranchia</taxon>
        <taxon>Clavelinidae</taxon>
        <taxon>Clavelina</taxon>
    </lineage>
</organism>
<proteinExistence type="inferred from homology"/>
<evidence type="ECO:0008006" key="11">
    <source>
        <dbReference type="Google" id="ProtNLM"/>
    </source>
</evidence>
<feature type="transmembrane region" description="Helical" evidence="8">
    <location>
        <begin position="51"/>
        <end position="73"/>
    </location>
</feature>
<dbReference type="InterPro" id="IPR036259">
    <property type="entry name" value="MFS_trans_sf"/>
</dbReference>
<dbReference type="Proteomes" id="UP001642483">
    <property type="component" value="Unassembled WGS sequence"/>
</dbReference>
<evidence type="ECO:0000256" key="5">
    <source>
        <dbReference type="ARBA" id="ARBA00022989"/>
    </source>
</evidence>
<evidence type="ECO:0000256" key="2">
    <source>
        <dbReference type="ARBA" id="ARBA00008335"/>
    </source>
</evidence>
<evidence type="ECO:0000256" key="4">
    <source>
        <dbReference type="ARBA" id="ARBA00022692"/>
    </source>
</evidence>
<comment type="caution">
    <text evidence="9">The sequence shown here is derived from an EMBL/GenBank/DDBJ whole genome shotgun (WGS) entry which is preliminary data.</text>
</comment>
<feature type="transmembrane region" description="Helical" evidence="8">
    <location>
        <begin position="79"/>
        <end position="98"/>
    </location>
</feature>